<dbReference type="EMBL" id="MU005976">
    <property type="protein sequence ID" value="KAF2861052.1"/>
    <property type="molecule type" value="Genomic_DNA"/>
</dbReference>
<dbReference type="GO" id="GO:0003723">
    <property type="term" value="F:RNA binding"/>
    <property type="evidence" value="ECO:0007669"/>
    <property type="project" value="UniProtKB-UniRule"/>
</dbReference>
<dbReference type="InterPro" id="IPR001650">
    <property type="entry name" value="Helicase_C-like"/>
</dbReference>
<dbReference type="PROSITE" id="PS51194">
    <property type="entry name" value="HELICASE_CTER"/>
    <property type="match status" value="1"/>
</dbReference>
<evidence type="ECO:0000313" key="19">
    <source>
        <dbReference type="EMBL" id="KAF2861052.1"/>
    </source>
</evidence>
<dbReference type="PROSITE" id="PS51192">
    <property type="entry name" value="HELICASE_ATP_BIND_1"/>
    <property type="match status" value="1"/>
</dbReference>
<dbReference type="InterPro" id="IPR000999">
    <property type="entry name" value="RNase_III_dom"/>
</dbReference>
<name>A0A6A7C173_9PEZI</name>
<dbReference type="InterPro" id="IPR014001">
    <property type="entry name" value="Helicase_ATP-bd"/>
</dbReference>
<evidence type="ECO:0000256" key="1">
    <source>
        <dbReference type="ARBA" id="ARBA00001946"/>
    </source>
</evidence>
<feature type="domain" description="RNase III" evidence="14">
    <location>
        <begin position="1211"/>
        <end position="1362"/>
    </location>
</feature>
<evidence type="ECO:0000259" key="14">
    <source>
        <dbReference type="PROSITE" id="PS50142"/>
    </source>
</evidence>
<evidence type="ECO:0000256" key="11">
    <source>
        <dbReference type="ARBA" id="ARBA00035116"/>
    </source>
</evidence>
<keyword evidence="7" id="KW-0862">Zinc</keyword>
<dbReference type="PROSITE" id="PS50137">
    <property type="entry name" value="DS_RBD"/>
    <property type="match status" value="1"/>
</dbReference>
<dbReference type="PROSITE" id="PS50142">
    <property type="entry name" value="RNASE_3_2"/>
    <property type="match status" value="2"/>
</dbReference>
<dbReference type="GO" id="GO:0005634">
    <property type="term" value="C:nucleus"/>
    <property type="evidence" value="ECO:0007669"/>
    <property type="project" value="TreeGrafter"/>
</dbReference>
<dbReference type="GO" id="GO:0051607">
    <property type="term" value="P:defense response to virus"/>
    <property type="evidence" value="ECO:0007669"/>
    <property type="project" value="UniProtKB-KW"/>
</dbReference>
<keyword evidence="5" id="KW-0378">Hydrolase</keyword>
<organism evidence="19 20">
    <name type="scientific">Piedraia hortae CBS 480.64</name>
    <dbReference type="NCBI Taxonomy" id="1314780"/>
    <lineage>
        <taxon>Eukaryota</taxon>
        <taxon>Fungi</taxon>
        <taxon>Dikarya</taxon>
        <taxon>Ascomycota</taxon>
        <taxon>Pezizomycotina</taxon>
        <taxon>Dothideomycetes</taxon>
        <taxon>Dothideomycetidae</taxon>
        <taxon>Capnodiales</taxon>
        <taxon>Piedraiaceae</taxon>
        <taxon>Piedraia</taxon>
    </lineage>
</organism>
<dbReference type="Proteomes" id="UP000799421">
    <property type="component" value="Unassembled WGS sequence"/>
</dbReference>
<dbReference type="SUPFAM" id="SSF69065">
    <property type="entry name" value="RNase III domain-like"/>
    <property type="match status" value="2"/>
</dbReference>
<dbReference type="GO" id="GO:0005737">
    <property type="term" value="C:cytoplasm"/>
    <property type="evidence" value="ECO:0007669"/>
    <property type="project" value="TreeGrafter"/>
</dbReference>
<dbReference type="InterPro" id="IPR036389">
    <property type="entry name" value="RNase_III_sf"/>
</dbReference>
<dbReference type="InterPro" id="IPR011545">
    <property type="entry name" value="DEAD/DEAH_box_helicase_dom"/>
</dbReference>
<feature type="domain" description="DRBM" evidence="13">
    <location>
        <begin position="1393"/>
        <end position="1465"/>
    </location>
</feature>
<dbReference type="Pfam" id="PF00270">
    <property type="entry name" value="DEAD"/>
    <property type="match status" value="1"/>
</dbReference>
<keyword evidence="20" id="KW-1185">Reference proteome</keyword>
<keyword evidence="9 12" id="KW-0694">RNA-binding</keyword>
<keyword evidence="3" id="KW-0930">Antiviral protein</keyword>
<evidence type="ECO:0000259" key="18">
    <source>
        <dbReference type="PROSITE" id="PS51327"/>
    </source>
</evidence>
<dbReference type="GO" id="GO:0004525">
    <property type="term" value="F:ribonuclease III activity"/>
    <property type="evidence" value="ECO:0007669"/>
    <property type="project" value="InterPro"/>
</dbReference>
<evidence type="ECO:0000259" key="15">
    <source>
        <dbReference type="PROSITE" id="PS50821"/>
    </source>
</evidence>
<dbReference type="CDD" id="cd00593">
    <property type="entry name" value="RIBOc"/>
    <property type="match status" value="2"/>
</dbReference>
<gene>
    <name evidence="19" type="ORF">K470DRAFT_281797</name>
</gene>
<sequence length="1501" mass="170863">MPQPANTLVQRRRAQRAIFENWLTSEAGIEALKAKPKCKDEGKPADEVLSIASLMAKHESALIIKNPRQYQIELFERAQRENTIAVLDTGSGKTLIAVLLLRWTVDQELERRSRGEQPKVSLFVVDSVTLVYQQYAVLEQNADYEIAKVCGGDGIDLWHRSKWTALFKDHKVVVLTADIVHSCLSHGFIGINQINLLVFDEAHHAKKNHVFARIIKDYYMVEEPENRPRIFGMTASPIDAKTDVTQAASELEAILHSKIATTNDASFTEAIKRPEERILRYAALQARGSPTALLKAVRNKFPEVKAFDKQFSQAIEISRHLGFGMADAYLVDALSDERQKRYEADMERKFHGISDGTSNGEGVKLLDKGVEEMRQVIAFVAAERPETIEINEENITTKVKALQNFLQGEFERPSSHRCIIFVEARQTARLLAYAFEQIGTPHLHPGFLIGANANGIDEDNFTFRSQVVTMMKFRKGEINCLFATTVAEEGLDVPDCNIVVRFDMYKTMIQYVQSRGRARKGNSKFIHMIEMGNHLHESLLSEVRYQEATMRQFCQLLPEDRKLEGNEDLMQELAASEKKYAKFYVEPSTKAKLTYGNALGILANLVSAIPTDSNEMMAPTYIVSQRGNKFVAEVLLPGENAPLRSVVGDVRPTKALAKRAAAFAACFQIRKRGYLDEYLLPVYEKQLPAMRNALLAVTSTKMDSYAMRTKPKIWNETRGTLPSALYIVIVDFPEGLERPHQTLAMLTRTPLAETFPRFDIYLGNGTPTAVHTRSVGKALQVSPAMLEMFTKFTFRVLLDVFSKEYEEDAAQLSYWLAPLNDIAVEVAAGKPCDDPETLFDWDLLRLASTRTDFNWTAELPPEQLLGRFIVDPWDGSRKYYVKQICYDKKPLDPVPEGAVRAKWMKNILEYSNYMFKSTREKRKDEWDLSQPVFEAEKCLQRRNLLEVPTHKESAQGTRAWLCPQPLRVSVLPPTVAASAFLWPAVIYRLEQYLIAEEACELIGVKADYKLALEALTKDTDSRKEEHGGKVQYKKGMGDNYERLEFIGDTFLKTATTISTFIQNPGDNEFEFHVRRMVMLCNKNLYAVACELKLFEYIRTVPFSRRLWYPEGLNLLKGKGKGKGEGDYEATHSLGIKTIADVSEALIGAAYVSHNRLNEMWHPSYWDNAVRAVTKLVSSDDHVMLTWKEYSNAYVKPEYQLGEVTASQRALAEKVETEHNYHFKYPHLLRSAFIHPSQPFMFEKLPNYERLEFLGDALLDMASITYLFHRYPDKDPQWLTEHKMAMVSNKFLGAVCVNIGFHKHIRHNSPILQHQIQEYTTELLEAKAVAGDARDYWTTVSDPPKCLPDLVESFTGAMFIDSDFDYNVVQQFFDQHMKWYFEDMTLYDTFANSHPCTHLHNLLQITYACQDYCLMAKELPTVDPSERKDVVAVVLVHETIVAHSKGKSGRYARLRVAQDALQKIEGLAPFEFREKYDCQCHLSEKENGVDRANGTPAAACTI</sequence>
<dbReference type="Pfam" id="PF03368">
    <property type="entry name" value="Dicer_dimer"/>
    <property type="match status" value="1"/>
</dbReference>
<dbReference type="SMART" id="SM00487">
    <property type="entry name" value="DEXDc"/>
    <property type="match status" value="1"/>
</dbReference>
<dbReference type="Gene3D" id="3.40.50.300">
    <property type="entry name" value="P-loop containing nucleotide triphosphate hydrolases"/>
    <property type="match status" value="2"/>
</dbReference>
<dbReference type="SUPFAM" id="SSF52540">
    <property type="entry name" value="P-loop containing nucleoside triphosphate hydrolases"/>
    <property type="match status" value="1"/>
</dbReference>
<dbReference type="GO" id="GO:0005524">
    <property type="term" value="F:ATP binding"/>
    <property type="evidence" value="ECO:0007669"/>
    <property type="project" value="UniProtKB-KW"/>
</dbReference>
<reference evidence="19" key="1">
    <citation type="journal article" date="2020" name="Stud. Mycol.">
        <title>101 Dothideomycetes genomes: a test case for predicting lifestyles and emergence of pathogens.</title>
        <authorList>
            <person name="Haridas S."/>
            <person name="Albert R."/>
            <person name="Binder M."/>
            <person name="Bloem J."/>
            <person name="Labutti K."/>
            <person name="Salamov A."/>
            <person name="Andreopoulos B."/>
            <person name="Baker S."/>
            <person name="Barry K."/>
            <person name="Bills G."/>
            <person name="Bluhm B."/>
            <person name="Cannon C."/>
            <person name="Castanera R."/>
            <person name="Culley D."/>
            <person name="Daum C."/>
            <person name="Ezra D."/>
            <person name="Gonzalez J."/>
            <person name="Henrissat B."/>
            <person name="Kuo A."/>
            <person name="Liang C."/>
            <person name="Lipzen A."/>
            <person name="Lutzoni F."/>
            <person name="Magnuson J."/>
            <person name="Mondo S."/>
            <person name="Nolan M."/>
            <person name="Ohm R."/>
            <person name="Pangilinan J."/>
            <person name="Park H.-J."/>
            <person name="Ramirez L."/>
            <person name="Alfaro M."/>
            <person name="Sun H."/>
            <person name="Tritt A."/>
            <person name="Yoshinaga Y."/>
            <person name="Zwiers L.-H."/>
            <person name="Turgeon B."/>
            <person name="Goodwin S."/>
            <person name="Spatafora J."/>
            <person name="Crous P."/>
            <person name="Grigoriev I."/>
        </authorList>
    </citation>
    <scope>NUCLEOTIDE SEQUENCE</scope>
    <source>
        <strain evidence="19">CBS 480.64</strain>
    </source>
</reference>
<evidence type="ECO:0000256" key="8">
    <source>
        <dbReference type="ARBA" id="ARBA00022840"/>
    </source>
</evidence>
<evidence type="ECO:0000256" key="3">
    <source>
        <dbReference type="ARBA" id="ARBA00022721"/>
    </source>
</evidence>
<dbReference type="InterPro" id="IPR003100">
    <property type="entry name" value="PAZ_dom"/>
</dbReference>
<evidence type="ECO:0000259" key="13">
    <source>
        <dbReference type="PROSITE" id="PS50137"/>
    </source>
</evidence>
<dbReference type="PROSITE" id="PS51327">
    <property type="entry name" value="DICER_DSRBF"/>
    <property type="match status" value="1"/>
</dbReference>
<evidence type="ECO:0000256" key="7">
    <source>
        <dbReference type="ARBA" id="ARBA00022833"/>
    </source>
</evidence>
<dbReference type="CDD" id="cd18034">
    <property type="entry name" value="DEXHc_dicer"/>
    <property type="match status" value="1"/>
</dbReference>
<evidence type="ECO:0000256" key="4">
    <source>
        <dbReference type="ARBA" id="ARBA00022741"/>
    </source>
</evidence>
<keyword evidence="6" id="KW-0347">Helicase</keyword>
<dbReference type="InterPro" id="IPR056755">
    <property type="entry name" value="DSRM_2"/>
</dbReference>
<proteinExistence type="inferred from homology"/>
<comment type="similarity">
    <text evidence="11 12">Belongs to the helicase family. Dicer subfamily.</text>
</comment>
<keyword evidence="10" id="KW-0051">Antiviral defense</keyword>
<dbReference type="SMART" id="SM00535">
    <property type="entry name" value="RIBOc"/>
    <property type="match status" value="2"/>
</dbReference>
<dbReference type="InterPro" id="IPR005034">
    <property type="entry name" value="Dicer_dimerisation"/>
</dbReference>
<dbReference type="Gene3D" id="3.30.160.380">
    <property type="entry name" value="Dicer dimerisation domain"/>
    <property type="match status" value="1"/>
</dbReference>
<dbReference type="Pfam" id="PF00636">
    <property type="entry name" value="Ribonuclease_3"/>
    <property type="match status" value="2"/>
</dbReference>
<dbReference type="Gene3D" id="1.10.1520.10">
    <property type="entry name" value="Ribonuclease III domain"/>
    <property type="match status" value="2"/>
</dbReference>
<evidence type="ECO:0000256" key="10">
    <source>
        <dbReference type="ARBA" id="ARBA00023118"/>
    </source>
</evidence>
<comment type="cofactor">
    <cofactor evidence="1">
        <name>Mg(2+)</name>
        <dbReference type="ChEBI" id="CHEBI:18420"/>
    </cofactor>
</comment>
<dbReference type="Pfam" id="PF00271">
    <property type="entry name" value="Helicase_C"/>
    <property type="match status" value="1"/>
</dbReference>
<dbReference type="PANTHER" id="PTHR14950:SF62">
    <property type="entry name" value="DICER-LIKE PROTEIN 1"/>
    <property type="match status" value="1"/>
</dbReference>
<dbReference type="OrthoDB" id="416741at2759"/>
<dbReference type="GO" id="GO:0004386">
    <property type="term" value="F:helicase activity"/>
    <property type="evidence" value="ECO:0007669"/>
    <property type="project" value="UniProtKB-KW"/>
</dbReference>
<evidence type="ECO:0000256" key="2">
    <source>
        <dbReference type="ARBA" id="ARBA00020797"/>
    </source>
</evidence>
<keyword evidence="4" id="KW-0547">Nucleotide-binding</keyword>
<keyword evidence="8" id="KW-0067">ATP-binding</keyword>
<feature type="domain" description="PAZ" evidence="15">
    <location>
        <begin position="839"/>
        <end position="970"/>
    </location>
</feature>
<dbReference type="InterPro" id="IPR038248">
    <property type="entry name" value="Dicer_dimer_sf"/>
</dbReference>
<dbReference type="PROSITE" id="PS50821">
    <property type="entry name" value="PAZ"/>
    <property type="match status" value="1"/>
</dbReference>
<protein>
    <recommendedName>
        <fullName evidence="2">Dicer-like protein 1</fullName>
    </recommendedName>
</protein>
<dbReference type="PANTHER" id="PTHR14950">
    <property type="entry name" value="DICER-RELATED"/>
    <property type="match status" value="1"/>
</dbReference>
<dbReference type="PROSITE" id="PS00517">
    <property type="entry name" value="RNASE_3_1"/>
    <property type="match status" value="1"/>
</dbReference>
<dbReference type="CDD" id="cd18802">
    <property type="entry name" value="SF2_C_dicer"/>
    <property type="match status" value="1"/>
</dbReference>
<evidence type="ECO:0000259" key="16">
    <source>
        <dbReference type="PROSITE" id="PS51192"/>
    </source>
</evidence>
<evidence type="ECO:0000256" key="9">
    <source>
        <dbReference type="ARBA" id="ARBA00022884"/>
    </source>
</evidence>
<feature type="domain" description="RNase III" evidence="14">
    <location>
        <begin position="1002"/>
        <end position="1154"/>
    </location>
</feature>
<evidence type="ECO:0000259" key="17">
    <source>
        <dbReference type="PROSITE" id="PS51194"/>
    </source>
</evidence>
<dbReference type="GO" id="GO:0050688">
    <property type="term" value="P:regulation of defense response to virus"/>
    <property type="evidence" value="ECO:0007669"/>
    <property type="project" value="UniProtKB-KW"/>
</dbReference>
<feature type="domain" description="Helicase C-terminal" evidence="17">
    <location>
        <begin position="398"/>
        <end position="564"/>
    </location>
</feature>
<dbReference type="GO" id="GO:0030422">
    <property type="term" value="P:siRNA processing"/>
    <property type="evidence" value="ECO:0007669"/>
    <property type="project" value="TreeGrafter"/>
</dbReference>
<dbReference type="InterPro" id="IPR014720">
    <property type="entry name" value="dsRBD_dom"/>
</dbReference>
<evidence type="ECO:0000313" key="20">
    <source>
        <dbReference type="Proteomes" id="UP000799421"/>
    </source>
</evidence>
<dbReference type="SMART" id="SM00490">
    <property type="entry name" value="HELICc"/>
    <property type="match status" value="1"/>
</dbReference>
<evidence type="ECO:0000256" key="12">
    <source>
        <dbReference type="PROSITE-ProRule" id="PRU00657"/>
    </source>
</evidence>
<dbReference type="InterPro" id="IPR027417">
    <property type="entry name" value="P-loop_NTPase"/>
</dbReference>
<accession>A0A6A7C173</accession>
<evidence type="ECO:0000256" key="6">
    <source>
        <dbReference type="ARBA" id="ARBA00022806"/>
    </source>
</evidence>
<dbReference type="Pfam" id="PF24995">
    <property type="entry name" value="DSRM_2"/>
    <property type="match status" value="1"/>
</dbReference>
<feature type="domain" description="Helicase ATP-binding" evidence="16">
    <location>
        <begin position="74"/>
        <end position="255"/>
    </location>
</feature>
<evidence type="ECO:0000256" key="5">
    <source>
        <dbReference type="ARBA" id="ARBA00022801"/>
    </source>
</evidence>
<feature type="domain" description="Dicer dsRNA-binding fold" evidence="18">
    <location>
        <begin position="598"/>
        <end position="689"/>
    </location>
</feature>